<dbReference type="PATRIC" id="fig|52133.19.peg.3369"/>
<evidence type="ECO:0000313" key="3">
    <source>
        <dbReference type="Proteomes" id="UP000075544"/>
    </source>
</evidence>
<accession>A0A150HP06</accession>
<reference evidence="2 3" key="1">
    <citation type="journal article" date="2016" name="Sci. Rep.">
        <title>Genomic and phenotypic characterization of the species Acinetobacter venetianus.</title>
        <authorList>
            <person name="Fondi M."/>
            <person name="Maida I."/>
            <person name="Perrin E."/>
            <person name="Orlandini V."/>
            <person name="La Torre L."/>
            <person name="Bosi E."/>
            <person name="Negroni A."/>
            <person name="Zanaroli G."/>
            <person name="Fava F."/>
            <person name="Decorosi F."/>
            <person name="Giovannetti L."/>
            <person name="Viti C."/>
            <person name="Vaneechoutte M."/>
            <person name="Dijkshoorn L."/>
            <person name="Fani R."/>
        </authorList>
    </citation>
    <scope>NUCLEOTIDE SEQUENCE [LARGE SCALE GENOMIC DNA]</scope>
    <source>
        <strain evidence="2 3">LUH13518</strain>
    </source>
</reference>
<dbReference type="RefSeq" id="WP_061525732.1">
    <property type="nucleotide sequence ID" value="NZ_JRHX01000093.1"/>
</dbReference>
<sequence>MFALFLFSLIFITLAFWWVETKFNFLYERKTWFENVSKSLKKKTKLKIDILKIIVLVLIGGLISYLCFFLVKNLYLPYFEQILDVSSESLVLKPLGQDSSSLISNWFVFSNFINDSLNFMENDHSSRIGDWGTFGDFIGGTLNPILTFLSICLILYTVFQNKKSLDINSEELALSRKAQQDTANAQILIQQTQSLQQFDSFFFSLLNQIKNYETDMQKLESLDEIYESIFIKTHNANFNSVNALDKKYELNSYFLSIFEIVRNIYERIVENEKIENKEKIANDYIMILKAMMPFKLQQILMLKIHNSKEYRKYFIYFKFFENTPFYMLDRDDGRLSPIAISLIFNFKNLKLEDGCINGLDAFGASVFLREIERSGIFHGFFNYYNFMEISLNGNGLIRNLFRAKKISVIFDWGDAESRELTIEPEGLGVKIIFRRPTSKVFESKVFYKDVEVYSEYYLIRVGQYLIKAEFRNSIIKFYILFLPNNEYKEMKSLDIAG</sequence>
<keyword evidence="1" id="KW-0812">Transmembrane</keyword>
<keyword evidence="1" id="KW-0472">Membrane</keyword>
<feature type="transmembrane region" description="Helical" evidence="1">
    <location>
        <begin position="137"/>
        <end position="159"/>
    </location>
</feature>
<gene>
    <name evidence="2" type="ORF">AVENLUH13518_03320</name>
</gene>
<dbReference type="AlphaFoldDB" id="A0A150HP06"/>
<evidence type="ECO:0000256" key="1">
    <source>
        <dbReference type="SAM" id="Phobius"/>
    </source>
</evidence>
<name>A0A150HP06_9GAMM</name>
<feature type="transmembrane region" description="Helical" evidence="1">
    <location>
        <begin position="6"/>
        <end position="27"/>
    </location>
</feature>
<evidence type="ECO:0000313" key="2">
    <source>
        <dbReference type="EMBL" id="KXZ68242.1"/>
    </source>
</evidence>
<comment type="caution">
    <text evidence="2">The sequence shown here is derived from an EMBL/GenBank/DDBJ whole genome shotgun (WGS) entry which is preliminary data.</text>
</comment>
<organism evidence="2 3">
    <name type="scientific">Acinetobacter venetianus</name>
    <dbReference type="NCBI Taxonomy" id="52133"/>
    <lineage>
        <taxon>Bacteria</taxon>
        <taxon>Pseudomonadati</taxon>
        <taxon>Pseudomonadota</taxon>
        <taxon>Gammaproteobacteria</taxon>
        <taxon>Moraxellales</taxon>
        <taxon>Moraxellaceae</taxon>
        <taxon>Acinetobacter</taxon>
    </lineage>
</organism>
<keyword evidence="1" id="KW-1133">Transmembrane helix</keyword>
<proteinExistence type="predicted"/>
<protein>
    <submittedName>
        <fullName evidence="2">Uncharacterized protein</fullName>
    </submittedName>
</protein>
<dbReference type="Proteomes" id="UP000075544">
    <property type="component" value="Unassembled WGS sequence"/>
</dbReference>
<feature type="transmembrane region" description="Helical" evidence="1">
    <location>
        <begin position="48"/>
        <end position="71"/>
    </location>
</feature>
<dbReference type="EMBL" id="JRHX01000093">
    <property type="protein sequence ID" value="KXZ68242.1"/>
    <property type="molecule type" value="Genomic_DNA"/>
</dbReference>